<comment type="similarity">
    <text evidence="1">Belongs to the LysR transcriptional regulatory family.</text>
</comment>
<gene>
    <name evidence="6" type="ordered locus">PA14_54710</name>
</gene>
<keyword evidence="3" id="KW-0238">DNA-binding</keyword>
<name>A0A0H2Z6R2_PSEAB</name>
<dbReference type="GO" id="GO:0003700">
    <property type="term" value="F:DNA-binding transcription factor activity"/>
    <property type="evidence" value="ECO:0007669"/>
    <property type="project" value="InterPro"/>
</dbReference>
<sequence length="304" mass="32809">MSDLRQFRHFVALAEHGHYARAAEAVNLSQPALSRSIQALEGQLGCTLVERGSRGVALTAHGRLVLEHARRLLAGHRALHNAVSQLGNLDSGELRLGGGPFPAARLLPEALASFSSAHPRVRVALLIEDWQTLRQRLLDDAVELFVADIRELQGDPQLRIHPLREHPGVLFCRPGHPLLGLERPSAGQLADYPLAGPRLPAEVRGDLARLLQRDEPLGIQCDDVLMLKGLVGSSELISLAPWDVVAADVEAGRLALLPWPAGAEPARAKGSAYGLVSRAGRSLSPAAAVFVERVLEQDRRFAAT</sequence>
<accession>A0A0H2Z6R2</accession>
<evidence type="ECO:0000313" key="6">
    <source>
        <dbReference type="EMBL" id="ABJ09890.1"/>
    </source>
</evidence>
<proteinExistence type="inferred from homology"/>
<dbReference type="PRINTS" id="PR00039">
    <property type="entry name" value="HTHLYSR"/>
</dbReference>
<dbReference type="Pfam" id="PF03466">
    <property type="entry name" value="LysR_substrate"/>
    <property type="match status" value="1"/>
</dbReference>
<dbReference type="FunFam" id="1.10.10.10:FF:000001">
    <property type="entry name" value="LysR family transcriptional regulator"/>
    <property type="match status" value="1"/>
</dbReference>
<dbReference type="Pfam" id="PF00126">
    <property type="entry name" value="HTH_1"/>
    <property type="match status" value="1"/>
</dbReference>
<dbReference type="Gene3D" id="3.40.190.290">
    <property type="match status" value="1"/>
</dbReference>
<dbReference type="SUPFAM" id="SSF46785">
    <property type="entry name" value="Winged helix' DNA-binding domain"/>
    <property type="match status" value="1"/>
</dbReference>
<dbReference type="SUPFAM" id="SSF53850">
    <property type="entry name" value="Periplasmic binding protein-like II"/>
    <property type="match status" value="1"/>
</dbReference>
<dbReference type="BioCyc" id="PAER208963:G1G74-4606-MONOMER"/>
<dbReference type="InterPro" id="IPR000847">
    <property type="entry name" value="LysR_HTH_N"/>
</dbReference>
<evidence type="ECO:0000256" key="1">
    <source>
        <dbReference type="ARBA" id="ARBA00009437"/>
    </source>
</evidence>
<dbReference type="GO" id="GO:0005829">
    <property type="term" value="C:cytosol"/>
    <property type="evidence" value="ECO:0007669"/>
    <property type="project" value="TreeGrafter"/>
</dbReference>
<dbReference type="KEGG" id="pau:PA14_54710"/>
<dbReference type="GO" id="GO:0003677">
    <property type="term" value="F:DNA binding"/>
    <property type="evidence" value="ECO:0007669"/>
    <property type="project" value="UniProtKB-KW"/>
</dbReference>
<organism evidence="6 7">
    <name type="scientific">Pseudomonas aeruginosa (strain UCBPP-PA14)</name>
    <dbReference type="NCBI Taxonomy" id="208963"/>
    <lineage>
        <taxon>Bacteria</taxon>
        <taxon>Pseudomonadati</taxon>
        <taxon>Pseudomonadota</taxon>
        <taxon>Gammaproteobacteria</taxon>
        <taxon>Pseudomonadales</taxon>
        <taxon>Pseudomonadaceae</taxon>
        <taxon>Pseudomonas</taxon>
    </lineage>
</organism>
<dbReference type="Proteomes" id="UP000000653">
    <property type="component" value="Chromosome"/>
</dbReference>
<dbReference type="EMBL" id="CP000438">
    <property type="protein sequence ID" value="ABJ09890.1"/>
    <property type="molecule type" value="Genomic_DNA"/>
</dbReference>
<reference evidence="6 7" key="1">
    <citation type="journal article" date="2006" name="Genome Biol.">
        <title>Genomic analysis reveals that Pseudomonas aeruginosa virulence is combinatorial.</title>
        <authorList>
            <person name="Lee D.G."/>
            <person name="Urbach J.M."/>
            <person name="Wu G."/>
            <person name="Liberati N.T."/>
            <person name="Feinbaum R.L."/>
            <person name="Miyata S."/>
            <person name="Diggins L.T."/>
            <person name="He J."/>
            <person name="Saucier M."/>
            <person name="Deziel E."/>
            <person name="Friedman L."/>
            <person name="Li L."/>
            <person name="Grills G."/>
            <person name="Montgomery K."/>
            <person name="Kucherlapati R."/>
            <person name="Rahme L.G."/>
            <person name="Ausubel F.M."/>
        </authorList>
    </citation>
    <scope>NUCLEOTIDE SEQUENCE [LARGE SCALE GENOMIC DNA]</scope>
    <source>
        <strain evidence="6 7">UCBPP-PA14</strain>
    </source>
</reference>
<dbReference type="PANTHER" id="PTHR30419:SF30">
    <property type="entry name" value="LYSR FAMILY TRANSCRIPTIONAL REGULATOR"/>
    <property type="match status" value="1"/>
</dbReference>
<evidence type="ECO:0000256" key="4">
    <source>
        <dbReference type="ARBA" id="ARBA00023163"/>
    </source>
</evidence>
<keyword evidence="4" id="KW-0804">Transcription</keyword>
<dbReference type="RefSeq" id="WP_003140956.1">
    <property type="nucleotide sequence ID" value="NC_008463.1"/>
</dbReference>
<keyword evidence="2" id="KW-0805">Transcription regulation</keyword>
<evidence type="ECO:0000256" key="3">
    <source>
        <dbReference type="ARBA" id="ARBA00023125"/>
    </source>
</evidence>
<evidence type="ECO:0000259" key="5">
    <source>
        <dbReference type="PROSITE" id="PS50931"/>
    </source>
</evidence>
<dbReference type="Gene3D" id="1.10.10.10">
    <property type="entry name" value="Winged helix-like DNA-binding domain superfamily/Winged helix DNA-binding domain"/>
    <property type="match status" value="1"/>
</dbReference>
<dbReference type="InterPro" id="IPR050950">
    <property type="entry name" value="HTH-type_LysR_regulators"/>
</dbReference>
<protein>
    <submittedName>
        <fullName evidence="6">Putative transcriptional regulator</fullName>
    </submittedName>
</protein>
<dbReference type="AlphaFoldDB" id="A0A0H2Z6R2"/>
<dbReference type="InterPro" id="IPR036390">
    <property type="entry name" value="WH_DNA-bd_sf"/>
</dbReference>
<dbReference type="PANTHER" id="PTHR30419">
    <property type="entry name" value="HTH-TYPE TRANSCRIPTIONAL REGULATOR YBHD"/>
    <property type="match status" value="1"/>
</dbReference>
<dbReference type="InterPro" id="IPR005119">
    <property type="entry name" value="LysR_subst-bd"/>
</dbReference>
<dbReference type="InterPro" id="IPR036388">
    <property type="entry name" value="WH-like_DNA-bd_sf"/>
</dbReference>
<feature type="domain" description="HTH lysR-type" evidence="5">
    <location>
        <begin position="1"/>
        <end position="59"/>
    </location>
</feature>
<dbReference type="PROSITE" id="PS50931">
    <property type="entry name" value="HTH_LYSR"/>
    <property type="match status" value="1"/>
</dbReference>
<evidence type="ECO:0000313" key="7">
    <source>
        <dbReference type="Proteomes" id="UP000000653"/>
    </source>
</evidence>
<dbReference type="HOGENOM" id="CLU_039613_6_0_6"/>
<evidence type="ECO:0000256" key="2">
    <source>
        <dbReference type="ARBA" id="ARBA00023015"/>
    </source>
</evidence>